<proteinExistence type="predicted"/>
<dbReference type="Proteomes" id="UP000824782">
    <property type="component" value="Unassembled WGS sequence"/>
</dbReference>
<comment type="caution">
    <text evidence="1">The sequence shown here is derived from an EMBL/GenBank/DDBJ whole genome shotgun (WGS) entry which is preliminary data.</text>
</comment>
<reference evidence="1" key="1">
    <citation type="thesis" date="2020" institute="ProQuest LLC" country="789 East Eisenhower Parkway, Ann Arbor, MI, USA">
        <title>Comparative Genomics and Chromosome Evolution.</title>
        <authorList>
            <person name="Mudd A.B."/>
        </authorList>
    </citation>
    <scope>NUCLEOTIDE SEQUENCE</scope>
    <source>
        <strain evidence="1">237g6f4</strain>
        <tissue evidence="1">Blood</tissue>
    </source>
</reference>
<keyword evidence="2" id="KW-1185">Reference proteome</keyword>
<sequence length="97" mass="10921">MISCDVRPRSRVGAGSELLGLPLSLWKEQPVFYMSRFTGNTLCPDRPPLYTACERGLRMGTPPPAIQGIRVRLLLINLHFTPSFNTERCAQQFLMPS</sequence>
<dbReference type="EMBL" id="WNYA01000010">
    <property type="protein sequence ID" value="KAG8552818.1"/>
    <property type="molecule type" value="Genomic_DNA"/>
</dbReference>
<organism evidence="1 2">
    <name type="scientific">Engystomops pustulosus</name>
    <name type="common">Tungara frog</name>
    <name type="synonym">Physalaemus pustulosus</name>
    <dbReference type="NCBI Taxonomy" id="76066"/>
    <lineage>
        <taxon>Eukaryota</taxon>
        <taxon>Metazoa</taxon>
        <taxon>Chordata</taxon>
        <taxon>Craniata</taxon>
        <taxon>Vertebrata</taxon>
        <taxon>Euteleostomi</taxon>
        <taxon>Amphibia</taxon>
        <taxon>Batrachia</taxon>
        <taxon>Anura</taxon>
        <taxon>Neobatrachia</taxon>
        <taxon>Hyloidea</taxon>
        <taxon>Leptodactylidae</taxon>
        <taxon>Leiuperinae</taxon>
        <taxon>Engystomops</taxon>
    </lineage>
</organism>
<name>A0AAV7A2J1_ENGPU</name>
<gene>
    <name evidence="1" type="ORF">GDO81_003088</name>
</gene>
<accession>A0AAV7A2J1</accession>
<protein>
    <submittedName>
        <fullName evidence="1">Uncharacterized protein</fullName>
    </submittedName>
</protein>
<evidence type="ECO:0000313" key="1">
    <source>
        <dbReference type="EMBL" id="KAG8552818.1"/>
    </source>
</evidence>
<dbReference type="AlphaFoldDB" id="A0AAV7A2J1"/>
<evidence type="ECO:0000313" key="2">
    <source>
        <dbReference type="Proteomes" id="UP000824782"/>
    </source>
</evidence>